<dbReference type="Proteomes" id="UP000186058">
    <property type="component" value="Unassembled WGS sequence"/>
</dbReference>
<gene>
    <name evidence="2" type="ORF">A3844_01250</name>
</gene>
<proteinExistence type="predicted"/>
<evidence type="ECO:0000313" key="3">
    <source>
        <dbReference type="Proteomes" id="UP000186058"/>
    </source>
</evidence>
<protein>
    <submittedName>
        <fullName evidence="2">Uncharacterized protein</fullName>
    </submittedName>
</protein>
<reference evidence="2 3" key="1">
    <citation type="submission" date="2016-03" db="EMBL/GenBank/DDBJ databases">
        <authorList>
            <person name="Sant'Anna F.H."/>
            <person name="Ambrosini A."/>
            <person name="Souza R."/>
            <person name="Bach E."/>
            <person name="Fernandes G."/>
            <person name="Balsanelli E."/>
            <person name="Baura V.A."/>
            <person name="Souza E.M."/>
            <person name="Passaglia L."/>
        </authorList>
    </citation>
    <scope>NUCLEOTIDE SEQUENCE [LARGE SCALE GENOMIC DNA]</scope>
    <source>
        <strain evidence="2 3">P26E</strain>
    </source>
</reference>
<keyword evidence="3" id="KW-1185">Reference proteome</keyword>
<accession>A0ABX3EWM3</accession>
<sequence length="59" mass="6749">MVGKCGNEEINSSGDYSENMTDESLHRDDWVLLYLNLNLYAGSWSDWISYEENPEATGE</sequence>
<feature type="compositionally biased region" description="Polar residues" evidence="1">
    <location>
        <begin position="9"/>
        <end position="19"/>
    </location>
</feature>
<evidence type="ECO:0000313" key="2">
    <source>
        <dbReference type="EMBL" id="OKP91776.1"/>
    </source>
</evidence>
<feature type="region of interest" description="Disordered" evidence="1">
    <location>
        <begin position="1"/>
        <end position="21"/>
    </location>
</feature>
<name>A0ABX3EWM3_9BACL</name>
<comment type="caution">
    <text evidence="2">The sequence shown here is derived from an EMBL/GenBank/DDBJ whole genome shotgun (WGS) entry which is preliminary data.</text>
</comment>
<organism evidence="2 3">
    <name type="scientific">Paenibacillus helianthi</name>
    <dbReference type="NCBI Taxonomy" id="1349432"/>
    <lineage>
        <taxon>Bacteria</taxon>
        <taxon>Bacillati</taxon>
        <taxon>Bacillota</taxon>
        <taxon>Bacilli</taxon>
        <taxon>Bacillales</taxon>
        <taxon>Paenibacillaceae</taxon>
        <taxon>Paenibacillus</taxon>
    </lineage>
</organism>
<dbReference type="EMBL" id="LVWI01000001">
    <property type="protein sequence ID" value="OKP91776.1"/>
    <property type="molecule type" value="Genomic_DNA"/>
</dbReference>
<evidence type="ECO:0000256" key="1">
    <source>
        <dbReference type="SAM" id="MobiDB-lite"/>
    </source>
</evidence>